<name>A0ACC3T158_LIPKO</name>
<accession>A0ACC3T158</accession>
<evidence type="ECO:0000313" key="1">
    <source>
        <dbReference type="EMBL" id="KAK9237628.1"/>
    </source>
</evidence>
<comment type="caution">
    <text evidence="1">The sequence shown here is derived from an EMBL/GenBank/DDBJ whole genome shotgun (WGS) entry which is preliminary data.</text>
</comment>
<organism evidence="1 2">
    <name type="scientific">Lipomyces kononenkoae</name>
    <name type="common">Yeast</name>
    <dbReference type="NCBI Taxonomy" id="34357"/>
    <lineage>
        <taxon>Eukaryota</taxon>
        <taxon>Fungi</taxon>
        <taxon>Dikarya</taxon>
        <taxon>Ascomycota</taxon>
        <taxon>Saccharomycotina</taxon>
        <taxon>Lipomycetes</taxon>
        <taxon>Lipomycetales</taxon>
        <taxon>Lipomycetaceae</taxon>
        <taxon>Lipomyces</taxon>
    </lineage>
</organism>
<keyword evidence="2" id="KW-1185">Reference proteome</keyword>
<protein>
    <submittedName>
        <fullName evidence="1">3-oxo-5-alpha-steroid 4-dehydrogenase-domain-containing protein</fullName>
    </submittedName>
</protein>
<dbReference type="EMBL" id="MU971366">
    <property type="protein sequence ID" value="KAK9237628.1"/>
    <property type="molecule type" value="Genomic_DNA"/>
</dbReference>
<evidence type="ECO:0000313" key="2">
    <source>
        <dbReference type="Proteomes" id="UP001433508"/>
    </source>
</evidence>
<gene>
    <name evidence="1" type="ORF">V1525DRAFT_403315</name>
</gene>
<proteinExistence type="predicted"/>
<dbReference type="Proteomes" id="UP001433508">
    <property type="component" value="Unassembled WGS sequence"/>
</dbReference>
<reference evidence="2" key="1">
    <citation type="journal article" date="2024" name="Front. Bioeng. Biotechnol.">
        <title>Genome-scale model development and genomic sequencing of the oleaginous clade Lipomyces.</title>
        <authorList>
            <person name="Czajka J.J."/>
            <person name="Han Y."/>
            <person name="Kim J."/>
            <person name="Mondo S.J."/>
            <person name="Hofstad B.A."/>
            <person name="Robles A."/>
            <person name="Haridas S."/>
            <person name="Riley R."/>
            <person name="LaButti K."/>
            <person name="Pangilinan J."/>
            <person name="Andreopoulos W."/>
            <person name="Lipzen A."/>
            <person name="Yan J."/>
            <person name="Wang M."/>
            <person name="Ng V."/>
            <person name="Grigoriev I.V."/>
            <person name="Spatafora J.W."/>
            <person name="Magnuson J.K."/>
            <person name="Baker S.E."/>
            <person name="Pomraning K.R."/>
        </authorList>
    </citation>
    <scope>NUCLEOTIDE SEQUENCE [LARGE SCALE GENOMIC DNA]</scope>
    <source>
        <strain evidence="2">CBS 7786</strain>
    </source>
</reference>
<sequence length="382" mass="43004">MVLLFLKQPATPKLPISNLPSVVEVDREEASVDDLMNAIQSSTKLAPSRLKLFLASSKTVLVPNSPLREYDMHDGTRVFVKDIGPQIHRRTLLLTAYSGPVFLHILFYYCQAFIYGTTFQHTASQVLAFTLITLHFAKRIFETIFVHVFYRLTVSFYSLYLYLFHYWLLSGVFMAYYIYYPTCAAMASTPMLMDSTTSAASPNSIIASSGCPSSSTSLLSSSWETEDTSLYFLSAVWIFAELSNFETHLILANLRIRYPRAPSYSSATSTSVSSPQSRVLGSSSAARFASSMTSYSVSASGIAVQRFPKGYGFDLVSCPNYFFELLAWTVIALITRSLASLLFLIASGLHMWRKAVRKHEMYKKEFGSQYPKYRKVLIPYVK</sequence>